<evidence type="ECO:0000313" key="1">
    <source>
        <dbReference type="EMBL" id="CAF1515715.1"/>
    </source>
</evidence>
<dbReference type="EMBL" id="CAJNOM010003720">
    <property type="protein sequence ID" value="CAF1648628.1"/>
    <property type="molecule type" value="Genomic_DNA"/>
</dbReference>
<accession>A0A816EPC2</accession>
<proteinExistence type="predicted"/>
<evidence type="ECO:0000313" key="3">
    <source>
        <dbReference type="Proteomes" id="UP000663832"/>
    </source>
</evidence>
<dbReference type="EMBL" id="CAJNOI010003369">
    <property type="protein sequence ID" value="CAF1515715.1"/>
    <property type="molecule type" value="Genomic_DNA"/>
</dbReference>
<dbReference type="OrthoDB" id="7549404at2759"/>
<comment type="caution">
    <text evidence="2">The sequence shown here is derived from an EMBL/GenBank/DDBJ whole genome shotgun (WGS) entry which is preliminary data.</text>
</comment>
<name>A0A816EPC2_9BILA</name>
<dbReference type="Proteomes" id="UP000663877">
    <property type="component" value="Unassembled WGS sequence"/>
</dbReference>
<keyword evidence="3" id="KW-1185">Reference proteome</keyword>
<gene>
    <name evidence="1" type="ORF">BJG266_LOCUS43986</name>
    <name evidence="2" type="ORF">QVE165_LOCUS60926</name>
</gene>
<protein>
    <submittedName>
        <fullName evidence="2">Uncharacterized protein</fullName>
    </submittedName>
</protein>
<dbReference type="AlphaFoldDB" id="A0A816EPC2"/>
<dbReference type="Proteomes" id="UP000663832">
    <property type="component" value="Unassembled WGS sequence"/>
</dbReference>
<organism evidence="2 3">
    <name type="scientific">Adineta steineri</name>
    <dbReference type="NCBI Taxonomy" id="433720"/>
    <lineage>
        <taxon>Eukaryota</taxon>
        <taxon>Metazoa</taxon>
        <taxon>Spiralia</taxon>
        <taxon>Gnathifera</taxon>
        <taxon>Rotifera</taxon>
        <taxon>Eurotatoria</taxon>
        <taxon>Bdelloidea</taxon>
        <taxon>Adinetida</taxon>
        <taxon>Adinetidae</taxon>
        <taxon>Adineta</taxon>
    </lineage>
</organism>
<reference evidence="2" key="1">
    <citation type="submission" date="2021-02" db="EMBL/GenBank/DDBJ databases">
        <authorList>
            <person name="Nowell W R."/>
        </authorList>
    </citation>
    <scope>NUCLEOTIDE SEQUENCE</scope>
</reference>
<feature type="non-terminal residue" evidence="2">
    <location>
        <position position="1"/>
    </location>
</feature>
<evidence type="ECO:0000313" key="2">
    <source>
        <dbReference type="EMBL" id="CAF1648628.1"/>
    </source>
</evidence>
<sequence length="105" mass="11828">QGISAPTGAYGCGECEIKGITVTINSRSRKKLRVFPLVSTDQQQPRLHTNKTYDTLIKRLTKNNSLKYNELRDRCRGHISPCVLRELAHFDNGTSFVADSLHNIL</sequence>